<evidence type="ECO:0000313" key="2">
    <source>
        <dbReference type="Proteomes" id="UP001162501"/>
    </source>
</evidence>
<dbReference type="Proteomes" id="UP001162501">
    <property type="component" value="Chromosome 14"/>
</dbReference>
<name>A0AC59YF05_RANTA</name>
<proteinExistence type="predicted"/>
<reference evidence="1" key="2">
    <citation type="submission" date="2025-03" db="EMBL/GenBank/DDBJ databases">
        <authorList>
            <consortium name="ELIXIR-Norway"/>
            <consortium name="Elixir Norway"/>
        </authorList>
    </citation>
    <scope>NUCLEOTIDE SEQUENCE</scope>
</reference>
<gene>
    <name evidence="1" type="ORF">MRATA1EN22A_LOCUS5405</name>
</gene>
<evidence type="ECO:0000313" key="1">
    <source>
        <dbReference type="EMBL" id="CAM9642985.1"/>
    </source>
</evidence>
<reference evidence="1" key="1">
    <citation type="submission" date="2023-05" db="EMBL/GenBank/DDBJ databases">
        <authorList>
            <consortium name="ELIXIR-Norway"/>
        </authorList>
    </citation>
    <scope>NUCLEOTIDE SEQUENCE</scope>
</reference>
<dbReference type="EMBL" id="OX596098">
    <property type="protein sequence ID" value="CAM9642985.1"/>
    <property type="molecule type" value="Genomic_DNA"/>
</dbReference>
<protein>
    <submittedName>
        <fullName evidence="1">Uncharacterized protein</fullName>
    </submittedName>
</protein>
<accession>A0AC59YF05</accession>
<sequence>MIYYLTAACLYRSILFLSSQPHIWSLHATAGKLNSISPHRNSLVSERGFYESLTKDFQIKVKLWIFQIMPSRHPASKVTIQETQRSHLYNYITFQDKTNIFF</sequence>
<organism evidence="1 2">
    <name type="scientific">Rangifer tarandus platyrhynchus</name>
    <name type="common">Svalbard reindeer</name>
    <dbReference type="NCBI Taxonomy" id="3082113"/>
    <lineage>
        <taxon>Eukaryota</taxon>
        <taxon>Metazoa</taxon>
        <taxon>Chordata</taxon>
        <taxon>Craniata</taxon>
        <taxon>Vertebrata</taxon>
        <taxon>Euteleostomi</taxon>
        <taxon>Mammalia</taxon>
        <taxon>Eutheria</taxon>
        <taxon>Laurasiatheria</taxon>
        <taxon>Artiodactyla</taxon>
        <taxon>Ruminantia</taxon>
        <taxon>Pecora</taxon>
        <taxon>Cervidae</taxon>
        <taxon>Odocoileinae</taxon>
        <taxon>Rangifer</taxon>
    </lineage>
</organism>